<accession>A0A933SG35</accession>
<reference evidence="7" key="1">
    <citation type="submission" date="2020-07" db="EMBL/GenBank/DDBJ databases">
        <title>Huge and variable diversity of episymbiotic CPR bacteria and DPANN archaea in groundwater ecosystems.</title>
        <authorList>
            <person name="He C.Y."/>
            <person name="Keren R."/>
            <person name="Whittaker M."/>
            <person name="Farag I.F."/>
            <person name="Doudna J."/>
            <person name="Cate J.H.D."/>
            <person name="Banfield J.F."/>
        </authorList>
    </citation>
    <scope>NUCLEOTIDE SEQUENCE</scope>
    <source>
        <strain evidence="7">NC_groundwater_1813_Pr3_B-0.1um_71_17</strain>
    </source>
</reference>
<evidence type="ECO:0000256" key="4">
    <source>
        <dbReference type="ARBA" id="ARBA00022989"/>
    </source>
</evidence>
<dbReference type="Proteomes" id="UP000696931">
    <property type="component" value="Unassembled WGS sequence"/>
</dbReference>
<keyword evidence="2" id="KW-1003">Cell membrane</keyword>
<comment type="subcellular location">
    <subcellularLocation>
        <location evidence="1">Cell membrane</location>
        <topology evidence="1">Multi-pass membrane protein</topology>
    </subcellularLocation>
</comment>
<sequence>MKRVLTPLVALVALLALNRFLPTVLNPYYFQVLILVGINITLAVSLNLVNGFTGQFSIGHAGFMAAGAYGSAMFTVTWGQKLAAAMVAAHVSAPVAQGALLLVSLLLGGGLAAIFGYLVGLPSLRLRGDYLAIVTLGFGEIIRVLILNIDAVGGARGLPGIPQWANFFWVFLVATIVIALAVNLANSTHGRALFAIRDDEIAAEALGVDTTAYKVTAFVLGAFFAGVAGGLFAHYLSYLNPSTFTFLKSIEVIAMVVLGGMGSITGSVLAAIVLTLLPEALRAVKDYRMVIYALMLIILMITRPQGLMGTRELSWALLTGKKQGGRS</sequence>
<evidence type="ECO:0000256" key="6">
    <source>
        <dbReference type="SAM" id="Phobius"/>
    </source>
</evidence>
<dbReference type="AlphaFoldDB" id="A0A933SG35"/>
<proteinExistence type="predicted"/>
<dbReference type="InterPro" id="IPR043428">
    <property type="entry name" value="LivM-like"/>
</dbReference>
<keyword evidence="3 6" id="KW-0812">Transmembrane</keyword>
<organism evidence="7 8">
    <name type="scientific">Eiseniibacteriota bacterium</name>
    <dbReference type="NCBI Taxonomy" id="2212470"/>
    <lineage>
        <taxon>Bacteria</taxon>
        <taxon>Candidatus Eiseniibacteriota</taxon>
    </lineage>
</organism>
<feature type="transmembrane region" description="Helical" evidence="6">
    <location>
        <begin position="130"/>
        <end position="147"/>
    </location>
</feature>
<protein>
    <submittedName>
        <fullName evidence="7">Branched-chain amino acid ABC transporter permease</fullName>
    </submittedName>
</protein>
<dbReference type="GO" id="GO:0005886">
    <property type="term" value="C:plasma membrane"/>
    <property type="evidence" value="ECO:0007669"/>
    <property type="project" value="UniProtKB-SubCell"/>
</dbReference>
<evidence type="ECO:0000313" key="8">
    <source>
        <dbReference type="Proteomes" id="UP000696931"/>
    </source>
</evidence>
<feature type="transmembrane region" description="Helical" evidence="6">
    <location>
        <begin position="215"/>
        <end position="233"/>
    </location>
</feature>
<dbReference type="PANTHER" id="PTHR30482">
    <property type="entry name" value="HIGH-AFFINITY BRANCHED-CHAIN AMINO ACID TRANSPORT SYSTEM PERMEASE"/>
    <property type="match status" value="1"/>
</dbReference>
<evidence type="ECO:0000256" key="3">
    <source>
        <dbReference type="ARBA" id="ARBA00022692"/>
    </source>
</evidence>
<feature type="transmembrane region" description="Helical" evidence="6">
    <location>
        <begin position="289"/>
        <end position="308"/>
    </location>
</feature>
<dbReference type="GO" id="GO:0015658">
    <property type="term" value="F:branched-chain amino acid transmembrane transporter activity"/>
    <property type="evidence" value="ECO:0007669"/>
    <property type="project" value="InterPro"/>
</dbReference>
<keyword evidence="5 6" id="KW-0472">Membrane</keyword>
<feature type="transmembrane region" description="Helical" evidence="6">
    <location>
        <begin position="28"/>
        <end position="49"/>
    </location>
</feature>
<feature type="transmembrane region" description="Helical" evidence="6">
    <location>
        <begin position="99"/>
        <end position="118"/>
    </location>
</feature>
<evidence type="ECO:0000256" key="1">
    <source>
        <dbReference type="ARBA" id="ARBA00004651"/>
    </source>
</evidence>
<evidence type="ECO:0000256" key="2">
    <source>
        <dbReference type="ARBA" id="ARBA00022475"/>
    </source>
</evidence>
<comment type="caution">
    <text evidence="7">The sequence shown here is derived from an EMBL/GenBank/DDBJ whole genome shotgun (WGS) entry which is preliminary data.</text>
</comment>
<dbReference type="PANTHER" id="PTHR30482:SF10">
    <property type="entry name" value="HIGH-AFFINITY BRANCHED-CHAIN AMINO ACID TRANSPORT PROTEIN BRAE"/>
    <property type="match status" value="1"/>
</dbReference>
<dbReference type="CDD" id="cd06581">
    <property type="entry name" value="TM_PBP1_LivM_like"/>
    <property type="match status" value="1"/>
</dbReference>
<evidence type="ECO:0000313" key="7">
    <source>
        <dbReference type="EMBL" id="MBI5171045.1"/>
    </source>
</evidence>
<dbReference type="EMBL" id="JACRIW010000116">
    <property type="protein sequence ID" value="MBI5171045.1"/>
    <property type="molecule type" value="Genomic_DNA"/>
</dbReference>
<dbReference type="InterPro" id="IPR001851">
    <property type="entry name" value="ABC_transp_permease"/>
</dbReference>
<feature type="transmembrane region" description="Helical" evidence="6">
    <location>
        <begin position="61"/>
        <end position="79"/>
    </location>
</feature>
<feature type="transmembrane region" description="Helical" evidence="6">
    <location>
        <begin position="253"/>
        <end position="277"/>
    </location>
</feature>
<gene>
    <name evidence="7" type="ORF">HZA61_16285</name>
</gene>
<name>A0A933SG35_UNCEI</name>
<dbReference type="Pfam" id="PF02653">
    <property type="entry name" value="BPD_transp_2"/>
    <property type="match status" value="1"/>
</dbReference>
<keyword evidence="4 6" id="KW-1133">Transmembrane helix</keyword>
<evidence type="ECO:0000256" key="5">
    <source>
        <dbReference type="ARBA" id="ARBA00023136"/>
    </source>
</evidence>
<feature type="transmembrane region" description="Helical" evidence="6">
    <location>
        <begin position="167"/>
        <end position="185"/>
    </location>
</feature>